<keyword evidence="6" id="KW-0067">ATP-binding</keyword>
<evidence type="ECO:0000256" key="10">
    <source>
        <dbReference type="ARBA" id="ARBA00051680"/>
    </source>
</evidence>
<dbReference type="InterPro" id="IPR011009">
    <property type="entry name" value="Kinase-like_dom_sf"/>
</dbReference>
<keyword evidence="3" id="KW-0808">Transferase</keyword>
<dbReference type="Gramene" id="Jr08_03050_p1">
    <property type="protein sequence ID" value="cds.Jr08_03050_p1"/>
    <property type="gene ID" value="Jr08_03050"/>
</dbReference>
<keyword evidence="4" id="KW-0547">Nucleotide-binding</keyword>
<sequence length="406" mass="46939">MVAIGIEGMEREQRIRKRPRLTWDVAPSEPQVKRAQVVSNEGVNRRRHASPPRRDDDREGHYVFNLGENLTPRYKILCKMGEGTFGRVLECWDRQTREYVAIKVVRSIRKYRDAAMIEVDVLQHLAKNDKGNSHCVQIRNWFDYRNHICIVFEKLGPSLFDFLKRNKYCPFPVDLVREFGRQLLESVAYMHDLHLIHTDLKPENILLVSSEHIKLPGCKRFSSDEMQFRCLPKSSAIKLIDFGSTAFDNQNHSSIVSTRHYRAPEVILGLGWSYPCDLWSVGCILIELCSGGALFQTHENLEHLAMMERVLGPLPEHMVQRADRGAEKYFRRGSRLNWPEGAVSRESIRAVNKLYCLKDLVSQHVVSSRSSLADLLQGLLKYDPSERLTARQALSHPFFQNLTLRE</sequence>
<dbReference type="RefSeq" id="XP_018805875.2">
    <property type="nucleotide sequence ID" value="XM_018950330.2"/>
</dbReference>
<dbReference type="GO" id="GO:0004712">
    <property type="term" value="F:protein serine/threonine/tyrosine kinase activity"/>
    <property type="evidence" value="ECO:0007669"/>
    <property type="project" value="UniProtKB-EC"/>
</dbReference>
<evidence type="ECO:0000256" key="8">
    <source>
        <dbReference type="ARBA" id="ARBA00049003"/>
    </source>
</evidence>
<dbReference type="Gene3D" id="1.10.510.10">
    <property type="entry name" value="Transferase(Phosphotransferase) domain 1"/>
    <property type="match status" value="1"/>
</dbReference>
<organism evidence="13 14">
    <name type="scientific">Juglans regia</name>
    <name type="common">English walnut</name>
    <dbReference type="NCBI Taxonomy" id="51240"/>
    <lineage>
        <taxon>Eukaryota</taxon>
        <taxon>Viridiplantae</taxon>
        <taxon>Streptophyta</taxon>
        <taxon>Embryophyta</taxon>
        <taxon>Tracheophyta</taxon>
        <taxon>Spermatophyta</taxon>
        <taxon>Magnoliopsida</taxon>
        <taxon>eudicotyledons</taxon>
        <taxon>Gunneridae</taxon>
        <taxon>Pentapetalae</taxon>
        <taxon>rosids</taxon>
        <taxon>fabids</taxon>
        <taxon>Fagales</taxon>
        <taxon>Juglandaceae</taxon>
        <taxon>Juglans</taxon>
    </lineage>
</organism>
<dbReference type="PANTHER" id="PTHR45646:SF11">
    <property type="entry name" value="SERINE_THREONINE-PROTEIN KINASE DOA"/>
    <property type="match status" value="1"/>
</dbReference>
<name>A0A2I4DFE6_JUGRE</name>
<keyword evidence="2" id="KW-0723">Serine/threonine-protein kinase</keyword>
<evidence type="ECO:0000256" key="4">
    <source>
        <dbReference type="ARBA" id="ARBA00022741"/>
    </source>
</evidence>
<evidence type="ECO:0000259" key="12">
    <source>
        <dbReference type="PROSITE" id="PS50011"/>
    </source>
</evidence>
<dbReference type="InterPro" id="IPR051175">
    <property type="entry name" value="CLK_kinases"/>
</dbReference>
<dbReference type="SMART" id="SM00220">
    <property type="entry name" value="S_TKc"/>
    <property type="match status" value="1"/>
</dbReference>
<gene>
    <name evidence="14" type="primary">LOC108979624</name>
</gene>
<comment type="catalytic activity">
    <reaction evidence="9">
        <text>L-threonyl-[protein] + ATP = O-phospho-L-threonyl-[protein] + ADP + H(+)</text>
        <dbReference type="Rhea" id="RHEA:46608"/>
        <dbReference type="Rhea" id="RHEA-COMP:11060"/>
        <dbReference type="Rhea" id="RHEA-COMP:11605"/>
        <dbReference type="ChEBI" id="CHEBI:15378"/>
        <dbReference type="ChEBI" id="CHEBI:30013"/>
        <dbReference type="ChEBI" id="CHEBI:30616"/>
        <dbReference type="ChEBI" id="CHEBI:61977"/>
        <dbReference type="ChEBI" id="CHEBI:456216"/>
        <dbReference type="EC" id="2.7.12.1"/>
    </reaction>
</comment>
<evidence type="ECO:0000256" key="11">
    <source>
        <dbReference type="SAM" id="MobiDB-lite"/>
    </source>
</evidence>
<evidence type="ECO:0000256" key="3">
    <source>
        <dbReference type="ARBA" id="ARBA00022679"/>
    </source>
</evidence>
<reference evidence="14" key="1">
    <citation type="submission" date="2025-08" db="UniProtKB">
        <authorList>
            <consortium name="RefSeq"/>
        </authorList>
    </citation>
    <scope>IDENTIFICATION</scope>
    <source>
        <tissue evidence="14">Leaves</tissue>
    </source>
</reference>
<evidence type="ECO:0000256" key="5">
    <source>
        <dbReference type="ARBA" id="ARBA00022777"/>
    </source>
</evidence>
<evidence type="ECO:0000313" key="13">
    <source>
        <dbReference type="Proteomes" id="UP000235220"/>
    </source>
</evidence>
<dbReference type="GO" id="GO:0004674">
    <property type="term" value="F:protein serine/threonine kinase activity"/>
    <property type="evidence" value="ECO:0007669"/>
    <property type="project" value="UniProtKB-KW"/>
</dbReference>
<accession>A0A2I4DFE6</accession>
<evidence type="ECO:0000256" key="6">
    <source>
        <dbReference type="ARBA" id="ARBA00022840"/>
    </source>
</evidence>
<proteinExistence type="inferred from homology"/>
<keyword evidence="13" id="KW-1185">Reference proteome</keyword>
<dbReference type="PANTHER" id="PTHR45646">
    <property type="entry name" value="SERINE/THREONINE-PROTEIN KINASE DOA-RELATED"/>
    <property type="match status" value="1"/>
</dbReference>
<dbReference type="EC" id="2.7.12.1" evidence="1"/>
<comment type="similarity">
    <text evidence="7">Belongs to the protein kinase superfamily. CMGC Ser/Thr protein kinase family. Lammer subfamily.</text>
</comment>
<dbReference type="InterPro" id="IPR000719">
    <property type="entry name" value="Prot_kinase_dom"/>
</dbReference>
<evidence type="ECO:0000313" key="14">
    <source>
        <dbReference type="RefSeq" id="XP_018805875.2"/>
    </source>
</evidence>
<dbReference type="CDD" id="cd14134">
    <property type="entry name" value="PKc_CLK"/>
    <property type="match status" value="1"/>
</dbReference>
<keyword evidence="5 14" id="KW-0418">Kinase</keyword>
<dbReference type="FunFam" id="3.30.200.20:FF:000463">
    <property type="entry name" value="Serine/threonine-protein kinase AFC2"/>
    <property type="match status" value="1"/>
</dbReference>
<dbReference type="Proteomes" id="UP000235220">
    <property type="component" value="Chromosome 8"/>
</dbReference>
<dbReference type="GeneID" id="108979624"/>
<protein>
    <recommendedName>
        <fullName evidence="1">dual-specificity kinase</fullName>
        <ecNumber evidence="1">2.7.12.1</ecNumber>
    </recommendedName>
</protein>
<dbReference type="Gene3D" id="3.30.200.20">
    <property type="entry name" value="Phosphorylase Kinase, domain 1"/>
    <property type="match status" value="1"/>
</dbReference>
<feature type="region of interest" description="Disordered" evidence="11">
    <location>
        <begin position="34"/>
        <end position="60"/>
    </location>
</feature>
<dbReference type="Pfam" id="PF00069">
    <property type="entry name" value="Pkinase"/>
    <property type="match status" value="1"/>
</dbReference>
<evidence type="ECO:0000256" key="9">
    <source>
        <dbReference type="ARBA" id="ARBA00049308"/>
    </source>
</evidence>
<dbReference type="PROSITE" id="PS00108">
    <property type="entry name" value="PROTEIN_KINASE_ST"/>
    <property type="match status" value="1"/>
</dbReference>
<comment type="catalytic activity">
    <reaction evidence="8">
        <text>L-seryl-[protein] + ATP = O-phospho-L-seryl-[protein] + ADP + H(+)</text>
        <dbReference type="Rhea" id="RHEA:17989"/>
        <dbReference type="Rhea" id="RHEA-COMP:9863"/>
        <dbReference type="Rhea" id="RHEA-COMP:11604"/>
        <dbReference type="ChEBI" id="CHEBI:15378"/>
        <dbReference type="ChEBI" id="CHEBI:29999"/>
        <dbReference type="ChEBI" id="CHEBI:30616"/>
        <dbReference type="ChEBI" id="CHEBI:83421"/>
        <dbReference type="ChEBI" id="CHEBI:456216"/>
        <dbReference type="EC" id="2.7.12.1"/>
    </reaction>
</comment>
<dbReference type="SUPFAM" id="SSF56112">
    <property type="entry name" value="Protein kinase-like (PK-like)"/>
    <property type="match status" value="1"/>
</dbReference>
<evidence type="ECO:0000256" key="2">
    <source>
        <dbReference type="ARBA" id="ARBA00022527"/>
    </source>
</evidence>
<dbReference type="AlphaFoldDB" id="A0A2I4DFE6"/>
<dbReference type="GO" id="GO:0005524">
    <property type="term" value="F:ATP binding"/>
    <property type="evidence" value="ECO:0007669"/>
    <property type="project" value="UniProtKB-KW"/>
</dbReference>
<dbReference type="PROSITE" id="PS50011">
    <property type="entry name" value="PROTEIN_KINASE_DOM"/>
    <property type="match status" value="1"/>
</dbReference>
<comment type="catalytic activity">
    <reaction evidence="10">
        <text>L-tyrosyl-[protein] + ATP = O-phospho-L-tyrosyl-[protein] + ADP + H(+)</text>
        <dbReference type="Rhea" id="RHEA:10596"/>
        <dbReference type="Rhea" id="RHEA-COMP:10136"/>
        <dbReference type="Rhea" id="RHEA-COMP:20101"/>
        <dbReference type="ChEBI" id="CHEBI:15378"/>
        <dbReference type="ChEBI" id="CHEBI:30616"/>
        <dbReference type="ChEBI" id="CHEBI:46858"/>
        <dbReference type="ChEBI" id="CHEBI:61978"/>
        <dbReference type="ChEBI" id="CHEBI:456216"/>
        <dbReference type="EC" id="2.7.12.1"/>
    </reaction>
</comment>
<evidence type="ECO:0000256" key="7">
    <source>
        <dbReference type="ARBA" id="ARBA00037966"/>
    </source>
</evidence>
<dbReference type="InterPro" id="IPR008271">
    <property type="entry name" value="Ser/Thr_kinase_AS"/>
</dbReference>
<evidence type="ECO:0000256" key="1">
    <source>
        <dbReference type="ARBA" id="ARBA00013203"/>
    </source>
</evidence>
<dbReference type="FunFam" id="1.10.510.10:FF:000612">
    <property type="entry name" value="Serine/threonine-protein kinase AFC2"/>
    <property type="match status" value="1"/>
</dbReference>
<feature type="domain" description="Protein kinase" evidence="12">
    <location>
        <begin position="74"/>
        <end position="399"/>
    </location>
</feature>